<protein>
    <recommendedName>
        <fullName evidence="3">Methyltransferase type 12</fullName>
    </recommendedName>
</protein>
<name>B4D2E0_9BACT</name>
<dbReference type="eggNOG" id="ENOG5033VGF">
    <property type="taxonomic scope" value="Bacteria"/>
</dbReference>
<dbReference type="Gene3D" id="3.40.50.150">
    <property type="entry name" value="Vaccinia Virus protein VP39"/>
    <property type="match status" value="1"/>
</dbReference>
<dbReference type="Proteomes" id="UP000005824">
    <property type="component" value="Unassembled WGS sequence"/>
</dbReference>
<proteinExistence type="predicted"/>
<reference evidence="1 2" key="1">
    <citation type="journal article" date="2011" name="J. Bacteriol.">
        <title>Genome sequence of Chthoniobacter flavus Ellin428, an aerobic heterotrophic soil bacterium.</title>
        <authorList>
            <person name="Kant R."/>
            <person name="van Passel M.W."/>
            <person name="Palva A."/>
            <person name="Lucas S."/>
            <person name="Lapidus A."/>
            <person name="Glavina Del Rio T."/>
            <person name="Dalin E."/>
            <person name="Tice H."/>
            <person name="Bruce D."/>
            <person name="Goodwin L."/>
            <person name="Pitluck S."/>
            <person name="Larimer F.W."/>
            <person name="Land M.L."/>
            <person name="Hauser L."/>
            <person name="Sangwan P."/>
            <person name="de Vos W.M."/>
            <person name="Janssen P.H."/>
            <person name="Smidt H."/>
        </authorList>
    </citation>
    <scope>NUCLEOTIDE SEQUENCE [LARGE SCALE GENOMIC DNA]</scope>
    <source>
        <strain evidence="1 2">Ellin428</strain>
    </source>
</reference>
<dbReference type="InParanoid" id="B4D2E0"/>
<keyword evidence="2" id="KW-1185">Reference proteome</keyword>
<dbReference type="Pfam" id="PF13489">
    <property type="entry name" value="Methyltransf_23"/>
    <property type="match status" value="1"/>
</dbReference>
<dbReference type="AlphaFoldDB" id="B4D2E0"/>
<evidence type="ECO:0008006" key="3">
    <source>
        <dbReference type="Google" id="ProtNLM"/>
    </source>
</evidence>
<comment type="caution">
    <text evidence="1">The sequence shown here is derived from an EMBL/GenBank/DDBJ whole genome shotgun (WGS) entry which is preliminary data.</text>
</comment>
<evidence type="ECO:0000313" key="1">
    <source>
        <dbReference type="EMBL" id="EDY19380.1"/>
    </source>
</evidence>
<dbReference type="STRING" id="497964.CfE428DRAFT_3065"/>
<dbReference type="InterPro" id="IPR029063">
    <property type="entry name" value="SAM-dependent_MTases_sf"/>
</dbReference>
<dbReference type="EMBL" id="ABVL01000008">
    <property type="protein sequence ID" value="EDY19380.1"/>
    <property type="molecule type" value="Genomic_DNA"/>
</dbReference>
<sequence>MVKALQQFKRKVLEGLIWRLQKGDWAGEDEPRKLSATQELFCQWNAEQLGITLEESRNRYLASWHSIRHGHGGNEFREFCDLSYRLYRVFHDDRLQESFASYEFHGPMHLLRMLSYYEPPWPDEHPVVQNLASSSTVRILDFGCGLAHVSRSLALKLREQKKEVHLTLVDIPTVRKTFLVWLCEKTGLPVTFLNCTPIAPIPPLTPCEVCVATEVFEHLHEPLPYLQAMHAVLQPGGFLRTNVADHPAEYGHVSTNLEPLRRQLREWGYEELQPNRVFRKPRA</sequence>
<evidence type="ECO:0000313" key="2">
    <source>
        <dbReference type="Proteomes" id="UP000005824"/>
    </source>
</evidence>
<organism evidence="1 2">
    <name type="scientific">Chthoniobacter flavus Ellin428</name>
    <dbReference type="NCBI Taxonomy" id="497964"/>
    <lineage>
        <taxon>Bacteria</taxon>
        <taxon>Pseudomonadati</taxon>
        <taxon>Verrucomicrobiota</taxon>
        <taxon>Spartobacteria</taxon>
        <taxon>Chthoniobacterales</taxon>
        <taxon>Chthoniobacteraceae</taxon>
        <taxon>Chthoniobacter</taxon>
    </lineage>
</organism>
<dbReference type="SUPFAM" id="SSF53335">
    <property type="entry name" value="S-adenosyl-L-methionine-dependent methyltransferases"/>
    <property type="match status" value="1"/>
</dbReference>
<dbReference type="CDD" id="cd02440">
    <property type="entry name" value="AdoMet_MTases"/>
    <property type="match status" value="1"/>
</dbReference>
<gene>
    <name evidence="1" type="ORF">CfE428DRAFT_3065</name>
</gene>
<dbReference type="RefSeq" id="WP_006980390.1">
    <property type="nucleotide sequence ID" value="NZ_ABVL01000008.1"/>
</dbReference>
<accession>B4D2E0</accession>